<accession>A0A1Z5JYK4</accession>
<gene>
    <name evidence="2" type="ORF">FisN_8Hh200</name>
</gene>
<name>A0A1Z5JYK4_FISSO</name>
<feature type="compositionally biased region" description="Basic and acidic residues" evidence="1">
    <location>
        <begin position="299"/>
        <end position="314"/>
    </location>
</feature>
<dbReference type="Proteomes" id="UP000198406">
    <property type="component" value="Unassembled WGS sequence"/>
</dbReference>
<feature type="region of interest" description="Disordered" evidence="1">
    <location>
        <begin position="230"/>
        <end position="252"/>
    </location>
</feature>
<evidence type="ECO:0000313" key="2">
    <source>
        <dbReference type="EMBL" id="GAX18979.1"/>
    </source>
</evidence>
<feature type="region of interest" description="Disordered" evidence="1">
    <location>
        <begin position="112"/>
        <end position="136"/>
    </location>
</feature>
<feature type="region of interest" description="Disordered" evidence="1">
    <location>
        <begin position="299"/>
        <end position="325"/>
    </location>
</feature>
<keyword evidence="3" id="KW-1185">Reference proteome</keyword>
<feature type="compositionally biased region" description="Basic and acidic residues" evidence="1">
    <location>
        <begin position="116"/>
        <end position="136"/>
    </location>
</feature>
<proteinExistence type="predicted"/>
<dbReference type="AlphaFoldDB" id="A0A1Z5JYK4"/>
<sequence length="476" mass="54976">MKLARTLILSLIHSGALREENFSKRRSIHHVISSEKDSLEDDNYFFGAISDAEALLACHAFLRRKKRLEWTGAAERRRRQEQAIAAADEGPLSGLRPAGFFWEDRSQLPHVGLSDDSYREQDNNIERSSDLEKEKKSTTISSVGDWALVEEEDELEEPLSTWESLIAPDKTSRFSLPIDEEDEETSFVVDDFSAIDYVPSVSHTRRSQAALRRWSDPAWKEKWWNRRWGDKKPNLPSEKQKLNNSRQRRTEMRVRKLNPEELLASPEMAELSPDEIAEAIRTYRLAKLKRSRSRRKFLDQRNDNVTKDYAKSSEDDSSSPIPRDYFAQSDENQLREIQRIRSERAKEIYRKRLENDSYARTNGVKRRSRTFELVSPDESLPVATTPKEALSKINASLDAYRYPSIHDVELLLSSSRLAKRKETLIRILKDCFGLRGKCVPSIKAGNESTMLFVTDCPIDVLGAFVLQNLEDNHSQR</sequence>
<dbReference type="OrthoDB" id="49609at2759"/>
<dbReference type="InParanoid" id="A0A1Z5JYK4"/>
<evidence type="ECO:0000313" key="3">
    <source>
        <dbReference type="Proteomes" id="UP000198406"/>
    </source>
</evidence>
<reference evidence="2 3" key="1">
    <citation type="journal article" date="2015" name="Plant Cell">
        <title>Oil accumulation by the oleaginous diatom Fistulifera solaris as revealed by the genome and transcriptome.</title>
        <authorList>
            <person name="Tanaka T."/>
            <person name="Maeda Y."/>
            <person name="Veluchamy A."/>
            <person name="Tanaka M."/>
            <person name="Abida H."/>
            <person name="Marechal E."/>
            <person name="Bowler C."/>
            <person name="Muto M."/>
            <person name="Sunaga Y."/>
            <person name="Tanaka M."/>
            <person name="Yoshino T."/>
            <person name="Taniguchi T."/>
            <person name="Fukuda Y."/>
            <person name="Nemoto M."/>
            <person name="Matsumoto M."/>
            <person name="Wong P.S."/>
            <person name="Aburatani S."/>
            <person name="Fujibuchi W."/>
        </authorList>
    </citation>
    <scope>NUCLEOTIDE SEQUENCE [LARGE SCALE GENOMIC DNA]</scope>
    <source>
        <strain evidence="2 3">JPCC DA0580</strain>
    </source>
</reference>
<protein>
    <submittedName>
        <fullName evidence="2">Uncharacterized protein</fullName>
    </submittedName>
</protein>
<feature type="compositionally biased region" description="Basic and acidic residues" evidence="1">
    <location>
        <begin position="230"/>
        <end position="241"/>
    </location>
</feature>
<evidence type="ECO:0000256" key="1">
    <source>
        <dbReference type="SAM" id="MobiDB-lite"/>
    </source>
</evidence>
<dbReference type="EMBL" id="BDSP01000133">
    <property type="protein sequence ID" value="GAX18979.1"/>
    <property type="molecule type" value="Genomic_DNA"/>
</dbReference>
<organism evidence="2 3">
    <name type="scientific">Fistulifera solaris</name>
    <name type="common">Oleaginous diatom</name>
    <dbReference type="NCBI Taxonomy" id="1519565"/>
    <lineage>
        <taxon>Eukaryota</taxon>
        <taxon>Sar</taxon>
        <taxon>Stramenopiles</taxon>
        <taxon>Ochrophyta</taxon>
        <taxon>Bacillariophyta</taxon>
        <taxon>Bacillariophyceae</taxon>
        <taxon>Bacillariophycidae</taxon>
        <taxon>Naviculales</taxon>
        <taxon>Naviculaceae</taxon>
        <taxon>Fistulifera</taxon>
    </lineage>
</organism>
<comment type="caution">
    <text evidence="2">The sequence shown here is derived from an EMBL/GenBank/DDBJ whole genome shotgun (WGS) entry which is preliminary data.</text>
</comment>